<sequence>MFIPGERPVRKEAGGSLLAAALCKVETPPMFIPCCQPSWVGLNFRRDIETPCAVVLSQQTAAYLEKCMVLLCIIDEGQYCPPYHDPHRCTSALSISTPCHQLSPQSLK</sequence>
<gene>
    <name evidence="1" type="ORF">EGYM00163_LOCUS21616</name>
</gene>
<organism evidence="1">
    <name type="scientific">Eutreptiella gymnastica</name>
    <dbReference type="NCBI Taxonomy" id="73025"/>
    <lineage>
        <taxon>Eukaryota</taxon>
        <taxon>Discoba</taxon>
        <taxon>Euglenozoa</taxon>
        <taxon>Euglenida</taxon>
        <taxon>Spirocuta</taxon>
        <taxon>Euglenophyceae</taxon>
        <taxon>Eutreptiales</taxon>
        <taxon>Eutreptiaceae</taxon>
        <taxon>Eutreptiella</taxon>
    </lineage>
</organism>
<proteinExistence type="predicted"/>
<reference evidence="1" key="1">
    <citation type="submission" date="2021-01" db="EMBL/GenBank/DDBJ databases">
        <authorList>
            <person name="Corre E."/>
            <person name="Pelletier E."/>
            <person name="Niang G."/>
            <person name="Scheremetjew M."/>
            <person name="Finn R."/>
            <person name="Kale V."/>
            <person name="Holt S."/>
            <person name="Cochrane G."/>
            <person name="Meng A."/>
            <person name="Brown T."/>
            <person name="Cohen L."/>
        </authorList>
    </citation>
    <scope>NUCLEOTIDE SEQUENCE</scope>
    <source>
        <strain evidence="1">CCMP1594</strain>
    </source>
</reference>
<protein>
    <submittedName>
        <fullName evidence="1">Uncharacterized protein</fullName>
    </submittedName>
</protein>
<name>A0A7S4CZM6_9EUGL</name>
<evidence type="ECO:0000313" key="1">
    <source>
        <dbReference type="EMBL" id="CAE0810481.1"/>
    </source>
</evidence>
<accession>A0A7S4CZM6</accession>
<dbReference type="EMBL" id="HBJA01061249">
    <property type="protein sequence ID" value="CAE0810481.1"/>
    <property type="molecule type" value="Transcribed_RNA"/>
</dbReference>
<dbReference type="AlphaFoldDB" id="A0A7S4CZM6"/>